<reference evidence="7 8" key="1">
    <citation type="submission" date="2016-11" db="EMBL/GenBank/DDBJ databases">
        <authorList>
            <person name="Jaros S."/>
            <person name="Januszkiewicz K."/>
            <person name="Wedrychowicz H."/>
        </authorList>
    </citation>
    <scope>NUCLEOTIDE SEQUENCE [LARGE SCALE GENOMIC DNA]</scope>
    <source>
        <strain evidence="7 8">DSM 2631</strain>
    </source>
</reference>
<dbReference type="PANTHER" id="PTHR39210:SF1">
    <property type="entry name" value="HEPARIN-SULFATE LYASE"/>
    <property type="match status" value="1"/>
</dbReference>
<keyword evidence="2" id="KW-0732">Signal</keyword>
<organism evidence="7 8">
    <name type="scientific">Clostridium fallax</name>
    <dbReference type="NCBI Taxonomy" id="1533"/>
    <lineage>
        <taxon>Bacteria</taxon>
        <taxon>Bacillati</taxon>
        <taxon>Bacillota</taxon>
        <taxon>Clostridia</taxon>
        <taxon>Eubacteriales</taxon>
        <taxon>Clostridiaceae</taxon>
        <taxon>Clostridium</taxon>
    </lineage>
</organism>
<evidence type="ECO:0000256" key="1">
    <source>
        <dbReference type="ARBA" id="ARBA00004418"/>
    </source>
</evidence>
<feature type="domain" description="Heparin-sulfate lyase N-terminal" evidence="6">
    <location>
        <begin position="152"/>
        <end position="356"/>
    </location>
</feature>
<dbReference type="InterPro" id="IPR008929">
    <property type="entry name" value="Chondroitin_lyas"/>
</dbReference>
<dbReference type="GO" id="GO:0016829">
    <property type="term" value="F:lyase activity"/>
    <property type="evidence" value="ECO:0007669"/>
    <property type="project" value="UniProtKB-KW"/>
</dbReference>
<dbReference type="SUPFAM" id="SSF48230">
    <property type="entry name" value="Chondroitin AC/alginate lyase"/>
    <property type="match status" value="1"/>
</dbReference>
<dbReference type="STRING" id="1533.SAMN05443638_1422"/>
<dbReference type="RefSeq" id="WP_072897786.1">
    <property type="nucleotide sequence ID" value="NZ_FQVM01000042.1"/>
</dbReference>
<name>A0A1M4ZD16_9CLOT</name>
<sequence>MNSKCFKDKIKQNSLKDILKKGSKRILKEIINLFRRYKDYIKDSRKQKKNYNIENSYLNINDLKTSFINEDIKDYLIDKYLNHQFDILGSGWIKVNYNTKAKGLENYIYKNQIFINSFDREGAWLSKIIPKVHIRYSKYLYSLIESDYEFIDWALDFKSGYRFSQKKWYKDQPIGKFKGVDIKIPWEIMRMQHLLQLSIFAINNEKYRKTIIKEFKNQILDFLCCNPLKLGAAWSCTMDVAIRISNILLSYDILKQLDYEDNLDDEFNKILSLSVYDHGKFIINNLEWHKNQVNGNHYLSDISGLLFVSAYLNSTSEINSWLAFSIQEIITSFKEQFLNDGSNFEGSTSYHRLSGEVIIYSTALIYGLLKTNKKDSLKNYNYKIIKRLKKLNKQEFNLDSNKFFPNWYLDRLKKIGEFTLAVTKPNKNIVQIGDNDSGRFIKLTPIGEFLTVYEAKKKYFNLKEYEYLKDDELYFDENILNHESLITLVSSLLGDEVMTKDEYSLEKTFINSLSKNIKINNNLNSILNGIHNELKYYVKSEIDFNKEGLEDINLQRLKTYSFNDFGIFIIKSEEFFLSFIAGPIGQNGKGGHSHCDKLSFELFVRGKDLVLDGGTYLYTPLSKRRDEFRSVKAHNIPYIEGEEQFEFIGDFSVKSDLLCEILEFNKTTIKALLKYKNTKIFRAIKIYCNKVVIEDFSNKNININFNKKYSNGYGKLYLS</sequence>
<gene>
    <name evidence="7" type="ORF">SAMN05443638_1422</name>
</gene>
<dbReference type="PANTHER" id="PTHR39210">
    <property type="entry name" value="HEPARIN-SULFATE LYASE"/>
    <property type="match status" value="1"/>
</dbReference>
<feature type="domain" description="Heparinase II/III-like C-terminal" evidence="5">
    <location>
        <begin position="561"/>
        <end position="666"/>
    </location>
</feature>
<dbReference type="Gene3D" id="2.70.98.70">
    <property type="match status" value="1"/>
</dbReference>
<keyword evidence="8" id="KW-1185">Reference proteome</keyword>
<proteinExistence type="predicted"/>
<keyword evidence="4" id="KW-0456">Lyase</keyword>
<dbReference type="GO" id="GO:0042597">
    <property type="term" value="C:periplasmic space"/>
    <property type="evidence" value="ECO:0007669"/>
    <property type="project" value="UniProtKB-SubCell"/>
</dbReference>
<evidence type="ECO:0000313" key="8">
    <source>
        <dbReference type="Proteomes" id="UP000184035"/>
    </source>
</evidence>
<dbReference type="Proteomes" id="UP000184035">
    <property type="component" value="Unassembled WGS sequence"/>
</dbReference>
<keyword evidence="3" id="KW-0574">Periplasm</keyword>
<accession>A0A1M4ZD16</accession>
<dbReference type="AlphaFoldDB" id="A0A1M4ZD16"/>
<evidence type="ECO:0000256" key="2">
    <source>
        <dbReference type="ARBA" id="ARBA00022729"/>
    </source>
</evidence>
<dbReference type="Pfam" id="PF16889">
    <property type="entry name" value="Hepar_II_III_N"/>
    <property type="match status" value="1"/>
</dbReference>
<evidence type="ECO:0000259" key="5">
    <source>
        <dbReference type="Pfam" id="PF07940"/>
    </source>
</evidence>
<protein>
    <submittedName>
        <fullName evidence="7">Heparinase II/III N-terminus</fullName>
    </submittedName>
</protein>
<comment type="subcellular location">
    <subcellularLocation>
        <location evidence="1">Periplasm</location>
    </subcellularLocation>
</comment>
<dbReference type="Gene3D" id="1.50.10.100">
    <property type="entry name" value="Chondroitin AC/alginate lyase"/>
    <property type="match status" value="1"/>
</dbReference>
<evidence type="ECO:0000256" key="4">
    <source>
        <dbReference type="ARBA" id="ARBA00023239"/>
    </source>
</evidence>
<evidence type="ECO:0000313" key="7">
    <source>
        <dbReference type="EMBL" id="SHF15687.1"/>
    </source>
</evidence>
<dbReference type="EMBL" id="FQVM01000042">
    <property type="protein sequence ID" value="SHF15687.1"/>
    <property type="molecule type" value="Genomic_DNA"/>
</dbReference>
<dbReference type="OrthoDB" id="7335480at2"/>
<evidence type="ECO:0000256" key="3">
    <source>
        <dbReference type="ARBA" id="ARBA00022764"/>
    </source>
</evidence>
<dbReference type="Pfam" id="PF07940">
    <property type="entry name" value="Hepar_II_III_C"/>
    <property type="match status" value="1"/>
</dbReference>
<dbReference type="InterPro" id="IPR012480">
    <property type="entry name" value="Hepar_II_III_C"/>
</dbReference>
<evidence type="ECO:0000259" key="6">
    <source>
        <dbReference type="Pfam" id="PF16889"/>
    </source>
</evidence>
<dbReference type="InterPro" id="IPR031680">
    <property type="entry name" value="Hepar_II_III_N"/>
</dbReference>